<dbReference type="OrthoDB" id="194443at2759"/>
<dbReference type="Gene3D" id="3.30.710.10">
    <property type="entry name" value="Potassium Channel Kv1.1, Chain A"/>
    <property type="match status" value="1"/>
</dbReference>
<dbReference type="Proteomes" id="UP000700596">
    <property type="component" value="Unassembled WGS sequence"/>
</dbReference>
<name>A0A9P9DKY3_9PLEO</name>
<dbReference type="CDD" id="cd18186">
    <property type="entry name" value="BTB_POZ_ZBTB_KLHL-like"/>
    <property type="match status" value="1"/>
</dbReference>
<reference evidence="1" key="1">
    <citation type="journal article" date="2021" name="Nat. Commun.">
        <title>Genetic determinants of endophytism in the Arabidopsis root mycobiome.</title>
        <authorList>
            <person name="Mesny F."/>
            <person name="Miyauchi S."/>
            <person name="Thiergart T."/>
            <person name="Pickel B."/>
            <person name="Atanasova L."/>
            <person name="Karlsson M."/>
            <person name="Huettel B."/>
            <person name="Barry K.W."/>
            <person name="Haridas S."/>
            <person name="Chen C."/>
            <person name="Bauer D."/>
            <person name="Andreopoulos W."/>
            <person name="Pangilinan J."/>
            <person name="LaButti K."/>
            <person name="Riley R."/>
            <person name="Lipzen A."/>
            <person name="Clum A."/>
            <person name="Drula E."/>
            <person name="Henrissat B."/>
            <person name="Kohler A."/>
            <person name="Grigoriev I.V."/>
            <person name="Martin F.M."/>
            <person name="Hacquard S."/>
        </authorList>
    </citation>
    <scope>NUCLEOTIDE SEQUENCE</scope>
    <source>
        <strain evidence="1">MPI-CAGE-CH-0243</strain>
    </source>
</reference>
<dbReference type="EMBL" id="JAGMWT010000009">
    <property type="protein sequence ID" value="KAH7122610.1"/>
    <property type="molecule type" value="Genomic_DNA"/>
</dbReference>
<comment type="caution">
    <text evidence="1">The sequence shown here is derived from an EMBL/GenBank/DDBJ whole genome shotgun (WGS) entry which is preliminary data.</text>
</comment>
<sequence length="184" mass="21025">MTTIIGDCHAWGWWPDPDLTTDIVNTAYDNLPSDSTFTRYLVSSWAYLFAPSKRTASTEQVHRGLHPDFLYDMVIFQTRRLKGEMAQFGEAHADSCCFHEHSIFNHDECRQRLKNNTYIFAALIDACMAEPELDLLCTVAPYFRGAFQGGVKEAEEKSISLHDVSEQTFRAFPQWAYAQITIQG</sequence>
<dbReference type="AlphaFoldDB" id="A0A9P9DKY3"/>
<feature type="non-terminal residue" evidence="1">
    <location>
        <position position="1"/>
    </location>
</feature>
<proteinExistence type="predicted"/>
<evidence type="ECO:0000313" key="2">
    <source>
        <dbReference type="Proteomes" id="UP000700596"/>
    </source>
</evidence>
<accession>A0A9P9DKY3</accession>
<evidence type="ECO:0000313" key="1">
    <source>
        <dbReference type="EMBL" id="KAH7122610.1"/>
    </source>
</evidence>
<keyword evidence="2" id="KW-1185">Reference proteome</keyword>
<protein>
    <submittedName>
        <fullName evidence="1">Uncharacterized protein</fullName>
    </submittedName>
</protein>
<dbReference type="InterPro" id="IPR011333">
    <property type="entry name" value="SKP1/BTB/POZ_sf"/>
</dbReference>
<organism evidence="1 2">
    <name type="scientific">Dendryphion nanum</name>
    <dbReference type="NCBI Taxonomy" id="256645"/>
    <lineage>
        <taxon>Eukaryota</taxon>
        <taxon>Fungi</taxon>
        <taxon>Dikarya</taxon>
        <taxon>Ascomycota</taxon>
        <taxon>Pezizomycotina</taxon>
        <taxon>Dothideomycetes</taxon>
        <taxon>Pleosporomycetidae</taxon>
        <taxon>Pleosporales</taxon>
        <taxon>Torulaceae</taxon>
        <taxon>Dendryphion</taxon>
    </lineage>
</organism>
<gene>
    <name evidence="1" type="ORF">B0J11DRAFT_437495</name>
</gene>